<evidence type="ECO:0000256" key="1">
    <source>
        <dbReference type="ARBA" id="ARBA00004138"/>
    </source>
</evidence>
<evidence type="ECO:0000256" key="9">
    <source>
        <dbReference type="SAM" id="Phobius"/>
    </source>
</evidence>
<name>A0A8D3BV46_SCOMX</name>
<dbReference type="GO" id="GO:0005815">
    <property type="term" value="C:microtubule organizing center"/>
    <property type="evidence" value="ECO:0007669"/>
    <property type="project" value="TreeGrafter"/>
</dbReference>
<evidence type="ECO:0000256" key="2">
    <source>
        <dbReference type="ARBA" id="ARBA00008340"/>
    </source>
</evidence>
<reference evidence="10" key="1">
    <citation type="submission" date="2023-05" db="EMBL/GenBank/DDBJ databases">
        <title>High-quality long-read genome of Scophthalmus maximus.</title>
        <authorList>
            <person name="Lien S."/>
            <person name="Martinez P."/>
        </authorList>
    </citation>
    <scope>NUCLEOTIDE SEQUENCE [LARGE SCALE GENOMIC DNA]</scope>
</reference>
<feature type="coiled-coil region" evidence="7">
    <location>
        <begin position="214"/>
        <end position="262"/>
    </location>
</feature>
<dbReference type="GO" id="GO:0060271">
    <property type="term" value="P:cilium assembly"/>
    <property type="evidence" value="ECO:0007669"/>
    <property type="project" value="TreeGrafter"/>
</dbReference>
<dbReference type="Ensembl" id="ENSSMAT00000042189.1">
    <property type="protein sequence ID" value="ENSSMAP00000038904.1"/>
    <property type="gene ID" value="ENSSMAG00000021185.2"/>
</dbReference>
<dbReference type="InterPro" id="IPR019366">
    <property type="entry name" value="Clusterin-associated_protein-1"/>
</dbReference>
<evidence type="ECO:0000256" key="3">
    <source>
        <dbReference type="ARBA" id="ARBA00022794"/>
    </source>
</evidence>
<protein>
    <recommendedName>
        <fullName evidence="12">Clusterin-associated protein 1</fullName>
    </recommendedName>
</protein>
<evidence type="ECO:0000313" key="11">
    <source>
        <dbReference type="Proteomes" id="UP000694558"/>
    </source>
</evidence>
<evidence type="ECO:0000256" key="8">
    <source>
        <dbReference type="SAM" id="MobiDB-lite"/>
    </source>
</evidence>
<evidence type="ECO:0000256" key="5">
    <source>
        <dbReference type="ARBA" id="ARBA00023069"/>
    </source>
</evidence>
<keyword evidence="4 7" id="KW-0175">Coiled coil</keyword>
<dbReference type="GO" id="GO:0005929">
    <property type="term" value="C:cilium"/>
    <property type="evidence" value="ECO:0007669"/>
    <property type="project" value="UniProtKB-SubCell"/>
</dbReference>
<reference evidence="10" key="2">
    <citation type="submission" date="2025-08" db="UniProtKB">
        <authorList>
            <consortium name="Ensembl"/>
        </authorList>
    </citation>
    <scope>IDENTIFICATION</scope>
</reference>
<keyword evidence="6" id="KW-0966">Cell projection</keyword>
<keyword evidence="3" id="KW-0970">Cilium biogenesis/degradation</keyword>
<keyword evidence="9" id="KW-0812">Transmembrane</keyword>
<dbReference type="PANTHER" id="PTHR21547">
    <property type="entry name" value="CLUSTERIN ASSOCIATED PROTEIN 1"/>
    <property type="match status" value="1"/>
</dbReference>
<dbReference type="PANTHER" id="PTHR21547:SF0">
    <property type="entry name" value="CLUSTERIN-ASSOCIATED PROTEIN 1"/>
    <property type="match status" value="1"/>
</dbReference>
<dbReference type="Proteomes" id="UP000694558">
    <property type="component" value="Chromosome 12"/>
</dbReference>
<feature type="compositionally biased region" description="Acidic residues" evidence="8">
    <location>
        <begin position="325"/>
        <end position="339"/>
    </location>
</feature>
<evidence type="ECO:0000256" key="7">
    <source>
        <dbReference type="SAM" id="Coils"/>
    </source>
</evidence>
<accession>A0A8D3BV46</accession>
<keyword evidence="9" id="KW-0472">Membrane</keyword>
<sequence>MSFRDLRNFTEMMSALGYSRLISMENFRTPNFTLVAEILIWLLKRYEPHMDIPTDVDTEPDRIFFIKAVAQFMATKAHIKLNTKRLYQADGYAVKEMLKITFVLYSAMKIKQMALGERVEEDNNKFKFDLVPRISDLKAARQLASEVTSKGASLYELLGKEVDLREMRTAAIARPLEVNETEKALRAATKEVLESVEKYKEMLINVVSDETSLDAKIEKKKQELERNRKRLQTLQSVRPAFMDEYEKIEEDLQKQYETFVEKVRNLCFLESQLDEYHGLELERFEAPVRQTHELNAKSNAIISIIFLCCHTLFFLMFSAVKDEDSDMEVPDDEGSDSDIEESRPSKPRPARNGIMTGTNGQVRQMKCLCQN</sequence>
<comment type="similarity">
    <text evidence="2">Belongs to the CLUAP1 family.</text>
</comment>
<dbReference type="GO" id="GO:0030992">
    <property type="term" value="C:intraciliary transport particle B"/>
    <property type="evidence" value="ECO:0007669"/>
    <property type="project" value="TreeGrafter"/>
</dbReference>
<evidence type="ECO:0000256" key="6">
    <source>
        <dbReference type="ARBA" id="ARBA00023273"/>
    </source>
</evidence>
<comment type="subcellular location">
    <subcellularLocation>
        <location evidence="1">Cell projection</location>
        <location evidence="1">Cilium</location>
    </subcellularLocation>
</comment>
<evidence type="ECO:0008006" key="12">
    <source>
        <dbReference type="Google" id="ProtNLM"/>
    </source>
</evidence>
<dbReference type="Pfam" id="PF10234">
    <property type="entry name" value="Cluap1"/>
    <property type="match status" value="1"/>
</dbReference>
<dbReference type="GeneTree" id="ENSGT00390000008957"/>
<evidence type="ECO:0000256" key="4">
    <source>
        <dbReference type="ARBA" id="ARBA00023054"/>
    </source>
</evidence>
<keyword evidence="9" id="KW-1133">Transmembrane helix</keyword>
<feature type="region of interest" description="Disordered" evidence="8">
    <location>
        <begin position="325"/>
        <end position="359"/>
    </location>
</feature>
<organism evidence="10 11">
    <name type="scientific">Scophthalmus maximus</name>
    <name type="common">Turbot</name>
    <name type="synonym">Psetta maxima</name>
    <dbReference type="NCBI Taxonomy" id="52904"/>
    <lineage>
        <taxon>Eukaryota</taxon>
        <taxon>Metazoa</taxon>
        <taxon>Chordata</taxon>
        <taxon>Craniata</taxon>
        <taxon>Vertebrata</taxon>
        <taxon>Euteleostomi</taxon>
        <taxon>Actinopterygii</taxon>
        <taxon>Neopterygii</taxon>
        <taxon>Teleostei</taxon>
        <taxon>Neoteleostei</taxon>
        <taxon>Acanthomorphata</taxon>
        <taxon>Carangaria</taxon>
        <taxon>Pleuronectiformes</taxon>
        <taxon>Pleuronectoidei</taxon>
        <taxon>Scophthalmidae</taxon>
        <taxon>Scophthalmus</taxon>
    </lineage>
</organism>
<dbReference type="AlphaFoldDB" id="A0A8D3BV46"/>
<feature type="transmembrane region" description="Helical" evidence="9">
    <location>
        <begin position="300"/>
        <end position="320"/>
    </location>
</feature>
<keyword evidence="5" id="KW-0969">Cilium</keyword>
<gene>
    <name evidence="10" type="primary">cluap1</name>
</gene>
<proteinExistence type="inferred from homology"/>
<evidence type="ECO:0000313" key="10">
    <source>
        <dbReference type="Ensembl" id="ENSSMAP00000038904.1"/>
    </source>
</evidence>